<reference evidence="4" key="2">
    <citation type="submission" date="2011-08" db="EMBL/GenBank/DDBJ databases">
        <authorList>
            <person name="Hoffman M."/>
            <person name="Strain E.A."/>
            <person name="Brown E."/>
            <person name="Allard M.W."/>
        </authorList>
    </citation>
    <scope>NUCLEOTIDE SEQUENCE</scope>
    <source>
        <strain evidence="4">CIP 102891</strain>
    </source>
</reference>
<dbReference type="Gene3D" id="1.20.120.740">
    <property type="entry name" value="YgfB uncharacterised protein family UPF0149, PF03695"/>
    <property type="match status" value="1"/>
</dbReference>
<gene>
    <name evidence="3" type="ORF">VIA_003942</name>
    <name evidence="4" type="ORF">VIOR3934_16671</name>
</gene>
<reference evidence="4 5" key="3">
    <citation type="journal article" date="2012" name="Int. J. Syst. Evol. Microbiol.">
        <title>Vibrio caribbeanicus sp. nov., isolated from the marine sponge Scleritoderma cyanea.</title>
        <authorList>
            <person name="Hoffmann M."/>
            <person name="Monday S.R."/>
            <person name="Allard M.W."/>
            <person name="Strain E.A."/>
            <person name="Whittaker P."/>
            <person name="Naum M."/>
            <person name="McCarthy P.J."/>
            <person name="Lopez J.V."/>
            <person name="Fischer M."/>
            <person name="Brown E.W."/>
        </authorList>
    </citation>
    <scope>NUCLEOTIDE SEQUENCE [LARGE SCALE GENOMIC DNA]</scope>
    <source>
        <strain evidence="4">CIP 102891</strain>
        <strain evidence="5">CIP 102891 / ATCC 33934</strain>
    </source>
</reference>
<proteinExistence type="inferred from homology"/>
<organism evidence="4 5">
    <name type="scientific">Vibrio orientalis CIP 102891 = ATCC 33934</name>
    <dbReference type="NCBI Taxonomy" id="675816"/>
    <lineage>
        <taxon>Bacteria</taxon>
        <taxon>Pseudomonadati</taxon>
        <taxon>Pseudomonadota</taxon>
        <taxon>Gammaproteobacteria</taxon>
        <taxon>Vibrionales</taxon>
        <taxon>Vibrionaceae</taxon>
        <taxon>Vibrio</taxon>
        <taxon>Vibrio oreintalis group</taxon>
    </lineage>
</organism>
<dbReference type="InterPro" id="IPR011978">
    <property type="entry name" value="YgfB-like"/>
</dbReference>
<name>C9QM90_VIBOR</name>
<dbReference type="EMBL" id="ACZV01000005">
    <property type="protein sequence ID" value="EEX93295.1"/>
    <property type="molecule type" value="Genomic_DNA"/>
</dbReference>
<dbReference type="NCBIfam" id="NF002477">
    <property type="entry name" value="PRK01736.1"/>
    <property type="match status" value="1"/>
</dbReference>
<evidence type="ECO:0000256" key="1">
    <source>
        <dbReference type="ARBA" id="ARBA00038308"/>
    </source>
</evidence>
<dbReference type="Proteomes" id="UP000002817">
    <property type="component" value="Unassembled WGS sequence"/>
</dbReference>
<dbReference type="eggNOG" id="COG3079">
    <property type="taxonomic scope" value="Bacteria"/>
</dbReference>
<dbReference type="GO" id="GO:0005829">
    <property type="term" value="C:cytosol"/>
    <property type="evidence" value="ECO:0007669"/>
    <property type="project" value="TreeGrafter"/>
</dbReference>
<dbReference type="PANTHER" id="PTHR37528">
    <property type="entry name" value="UPF0149 PROTEIN YGFB"/>
    <property type="match status" value="1"/>
</dbReference>
<keyword evidence="6" id="KW-1185">Reference proteome</keyword>
<evidence type="ECO:0000313" key="3">
    <source>
        <dbReference type="EMBL" id="EEX93295.1"/>
    </source>
</evidence>
<dbReference type="AlphaFoldDB" id="C9QM90"/>
<comment type="similarity">
    <text evidence="1 2">Belongs to the UPF0149 family.</text>
</comment>
<dbReference type="NCBIfam" id="TIGR02292">
    <property type="entry name" value="ygfB_yecA"/>
    <property type="match status" value="1"/>
</dbReference>
<reference evidence="3 6" key="1">
    <citation type="submission" date="2009-10" db="EMBL/GenBank/DDBJ databases">
        <authorList>
            <consortium name="Los Alamos National Laboratory (LANL)"/>
            <consortium name="National Microbial Pathogen Data Resource (NMPDR)"/>
            <person name="Munk A.C."/>
            <person name="Chertkov O."/>
            <person name="Tapia R."/>
            <person name="Green L."/>
            <person name="Rogers Y."/>
            <person name="Detter J.C."/>
            <person name="Bruce D."/>
            <person name="Brettin T.S."/>
            <person name="Colwell R.R."/>
            <person name="Huq A."/>
            <person name="Grim C.J."/>
            <person name="Hasan N.A."/>
            <person name="Bartels D."/>
            <person name="Vonstein V."/>
        </authorList>
    </citation>
    <scope>NUCLEOTIDE SEQUENCE [LARGE SCALE GENOMIC DNA]</scope>
    <source>
        <strain evidence="3 6">CIP 102891</strain>
    </source>
</reference>
<comment type="caution">
    <text evidence="4">The sequence shown here is derived from an EMBL/GenBank/DDBJ whole genome shotgun (WGS) entry which is preliminary data.</text>
</comment>
<dbReference type="PANTHER" id="PTHR37528:SF1">
    <property type="entry name" value="UPF0149 PROTEIN YGFB"/>
    <property type="match status" value="1"/>
</dbReference>
<evidence type="ECO:0000256" key="2">
    <source>
        <dbReference type="HAMAP-Rule" id="MF_00346"/>
    </source>
</evidence>
<dbReference type="EMBL" id="AFWH01000027">
    <property type="protein sequence ID" value="EGU50038.1"/>
    <property type="molecule type" value="Genomic_DNA"/>
</dbReference>
<dbReference type="HAMAP" id="MF_00346">
    <property type="entry name" value="UPF0149"/>
    <property type="match status" value="1"/>
</dbReference>
<dbReference type="PATRIC" id="fig|675816.5.peg.2260"/>
<evidence type="ECO:0000313" key="5">
    <source>
        <dbReference type="Proteomes" id="UP000002817"/>
    </source>
</evidence>
<dbReference type="Pfam" id="PF03695">
    <property type="entry name" value="UPF0149"/>
    <property type="match status" value="1"/>
</dbReference>
<protein>
    <recommendedName>
        <fullName evidence="2">UPF0149 protein VIA_003942</fullName>
    </recommendedName>
</protein>
<dbReference type="SUPFAM" id="SSF101327">
    <property type="entry name" value="YgfB-like"/>
    <property type="match status" value="1"/>
</dbReference>
<evidence type="ECO:0000313" key="4">
    <source>
        <dbReference type="EMBL" id="EGU50038.1"/>
    </source>
</evidence>
<accession>C9QM90</accession>
<dbReference type="InterPro" id="IPR036255">
    <property type="entry name" value="YgfB-like_sf"/>
</dbReference>
<dbReference type="Proteomes" id="UP000003515">
    <property type="component" value="Unassembled WGS sequence"/>
</dbReference>
<evidence type="ECO:0000313" key="6">
    <source>
        <dbReference type="Proteomes" id="UP000003515"/>
    </source>
</evidence>
<dbReference type="STRING" id="675816.VIA_003942"/>
<sequence length="216" mass="23496">MSNRSFSAALVSDTIELIYFNWVILMSDKQLPDYLTFASELQSAGLAVNPAELHGLLTGMLSGGLSLTDKSWQPMVYDYVSEGMGWPTKSLQLAQAALDATISELTGSGMDLEILLPDEEASASLFDIADGLAEWVNHYISGLGLVNAELKKASKDVKEALADLEEISKLGIDEDDDLEEQAQLLEQVIEHVKACVLTIHSEFGQRPTQQAAPTIH</sequence>